<proteinExistence type="inferred from homology"/>
<reference evidence="11 12" key="1">
    <citation type="submission" date="2018-06" db="EMBL/GenBank/DDBJ databases">
        <authorList>
            <consortium name="Pathogen Informatics"/>
            <person name="Doyle S."/>
        </authorList>
    </citation>
    <scope>NUCLEOTIDE SEQUENCE [LARGE SCALE GENOMIC DNA]</scope>
    <source>
        <strain evidence="11 12">NCTC10343</strain>
    </source>
</reference>
<dbReference type="InterPro" id="IPR002656">
    <property type="entry name" value="Acyl_transf_3_dom"/>
</dbReference>
<dbReference type="PANTHER" id="PTHR23028:SF53">
    <property type="entry name" value="ACYL_TRANSF_3 DOMAIN-CONTAINING PROTEIN"/>
    <property type="match status" value="1"/>
</dbReference>
<dbReference type="Proteomes" id="UP000254400">
    <property type="component" value="Unassembled WGS sequence"/>
</dbReference>
<keyword evidence="5 9" id="KW-0812">Transmembrane</keyword>
<dbReference type="GO" id="GO:0005886">
    <property type="term" value="C:plasma membrane"/>
    <property type="evidence" value="ECO:0007669"/>
    <property type="project" value="UniProtKB-SubCell"/>
</dbReference>
<keyword evidence="7 9" id="KW-0472">Membrane</keyword>
<keyword evidence="8 11" id="KW-0012">Acyltransferase</keyword>
<organism evidence="11 12">
    <name type="scientific">Paenibacillus polymyxa</name>
    <name type="common">Bacillus polymyxa</name>
    <dbReference type="NCBI Taxonomy" id="1406"/>
    <lineage>
        <taxon>Bacteria</taxon>
        <taxon>Bacillati</taxon>
        <taxon>Bacillota</taxon>
        <taxon>Bacilli</taxon>
        <taxon>Bacillales</taxon>
        <taxon>Paenibacillaceae</taxon>
        <taxon>Paenibacillus</taxon>
    </lineage>
</organism>
<feature type="transmembrane region" description="Helical" evidence="9">
    <location>
        <begin position="200"/>
        <end position="220"/>
    </location>
</feature>
<feature type="transmembrane region" description="Helical" evidence="9">
    <location>
        <begin position="64"/>
        <end position="83"/>
    </location>
</feature>
<dbReference type="GO" id="GO:0016747">
    <property type="term" value="F:acyltransferase activity, transferring groups other than amino-acyl groups"/>
    <property type="evidence" value="ECO:0007669"/>
    <property type="project" value="InterPro"/>
</dbReference>
<dbReference type="SUPFAM" id="SSF52266">
    <property type="entry name" value="SGNH hydrolase"/>
    <property type="match status" value="1"/>
</dbReference>
<dbReference type="PANTHER" id="PTHR23028">
    <property type="entry name" value="ACETYLTRANSFERASE"/>
    <property type="match status" value="1"/>
</dbReference>
<dbReference type="EC" id="2.3.1.-" evidence="11"/>
<dbReference type="Pfam" id="PF01757">
    <property type="entry name" value="Acyl_transf_3"/>
    <property type="match status" value="1"/>
</dbReference>
<comment type="similarity">
    <text evidence="2">Belongs to the acyltransferase 3 family.</text>
</comment>
<evidence type="ECO:0000256" key="5">
    <source>
        <dbReference type="ARBA" id="ARBA00022692"/>
    </source>
</evidence>
<feature type="domain" description="Acyltransferase 3" evidence="10">
    <location>
        <begin position="5"/>
        <end position="170"/>
    </location>
</feature>
<feature type="transmembrane region" description="Helical" evidence="9">
    <location>
        <begin position="35"/>
        <end position="52"/>
    </location>
</feature>
<evidence type="ECO:0000256" key="4">
    <source>
        <dbReference type="ARBA" id="ARBA00022679"/>
    </source>
</evidence>
<evidence type="ECO:0000259" key="10">
    <source>
        <dbReference type="Pfam" id="PF01757"/>
    </source>
</evidence>
<keyword evidence="4 11" id="KW-0808">Transferase</keyword>
<evidence type="ECO:0000256" key="8">
    <source>
        <dbReference type="ARBA" id="ARBA00023315"/>
    </source>
</evidence>
<accession>A0A378XQQ6</accession>
<feature type="transmembrane region" description="Helical" evidence="9">
    <location>
        <begin position="95"/>
        <end position="114"/>
    </location>
</feature>
<dbReference type="InterPro" id="IPR050879">
    <property type="entry name" value="Acyltransferase_3"/>
</dbReference>
<evidence type="ECO:0000256" key="1">
    <source>
        <dbReference type="ARBA" id="ARBA00004651"/>
    </source>
</evidence>
<keyword evidence="3" id="KW-1003">Cell membrane</keyword>
<dbReference type="InterPro" id="IPR036514">
    <property type="entry name" value="SGNH_hydro_sf"/>
</dbReference>
<dbReference type="EMBL" id="UGSC01000001">
    <property type="protein sequence ID" value="SUA62853.1"/>
    <property type="molecule type" value="Genomic_DNA"/>
</dbReference>
<evidence type="ECO:0000256" key="7">
    <source>
        <dbReference type="ARBA" id="ARBA00023136"/>
    </source>
</evidence>
<evidence type="ECO:0000256" key="6">
    <source>
        <dbReference type="ARBA" id="ARBA00022989"/>
    </source>
</evidence>
<protein>
    <submittedName>
        <fullName evidence="11">Acyltransferase</fullName>
        <ecNumber evidence="11">2.3.1.-</ecNumber>
    </submittedName>
</protein>
<dbReference type="CDD" id="cd01840">
    <property type="entry name" value="SGNH_hydrolase_yrhL_like"/>
    <property type="match status" value="1"/>
</dbReference>
<dbReference type="GO" id="GO:0009103">
    <property type="term" value="P:lipopolysaccharide biosynthetic process"/>
    <property type="evidence" value="ECO:0007669"/>
    <property type="project" value="TreeGrafter"/>
</dbReference>
<dbReference type="AlphaFoldDB" id="A0A378XQQ6"/>
<sequence>MLYILGCAFVSAIAMAVIYEPGTDPSRVYYGTDTRASAILIGAALAVVWPSWRLSDNVSSSSRTMLDMTGVLGIVMLFILIAQTNEYDDSLYRGGFLYLSLITAVVIAVLVHPANRLERLLGCRPLSWIGKRSYSLYIWHYPIIILSSPVVNTDDASYMRMALQVTASFIMAGLSYKYIEEPIRRGTFWTGLQSLRRSGAGSQLGLVVIVIAIILVLASWKTDSPTPDPVPDAPAAVSRDPVQTEQLQCSCSDENHPAENTSHSAEGAEITAIGDSVILDAAPFLEKQPPGMIIDGKVGRQMSQAGDVLDGLREQGKLGHKIIIELGTNGVFNQSQLKSLLASLQDSQQIYLITTRVPRGWQNTVNDNLREIAGEFQNVQLIDWYSASENRDDLFYGDGVHLKPEGAQYYASLLIDAIKQDKTY</sequence>
<evidence type="ECO:0000313" key="12">
    <source>
        <dbReference type="Proteomes" id="UP000254400"/>
    </source>
</evidence>
<gene>
    <name evidence="11" type="primary">oatA_2</name>
    <name evidence="11" type="ORF">NCTC10343_00485</name>
</gene>
<feature type="transmembrane region" description="Helical" evidence="9">
    <location>
        <begin position="134"/>
        <end position="151"/>
    </location>
</feature>
<dbReference type="Gene3D" id="3.40.50.1110">
    <property type="entry name" value="SGNH hydrolase"/>
    <property type="match status" value="1"/>
</dbReference>
<evidence type="ECO:0000313" key="11">
    <source>
        <dbReference type="EMBL" id="SUA62853.1"/>
    </source>
</evidence>
<evidence type="ECO:0000256" key="3">
    <source>
        <dbReference type="ARBA" id="ARBA00022475"/>
    </source>
</evidence>
<evidence type="ECO:0000256" key="9">
    <source>
        <dbReference type="SAM" id="Phobius"/>
    </source>
</evidence>
<evidence type="ECO:0000256" key="2">
    <source>
        <dbReference type="ARBA" id="ARBA00007400"/>
    </source>
</evidence>
<comment type="subcellular location">
    <subcellularLocation>
        <location evidence="1">Cell membrane</location>
        <topology evidence="1">Multi-pass membrane protein</topology>
    </subcellularLocation>
</comment>
<keyword evidence="6 9" id="KW-1133">Transmembrane helix</keyword>
<feature type="transmembrane region" description="Helical" evidence="9">
    <location>
        <begin position="157"/>
        <end position="179"/>
    </location>
</feature>
<name>A0A378XQQ6_PAEPO</name>